<name>A0A8H7Q526_MORIS</name>
<dbReference type="GO" id="GO:0005634">
    <property type="term" value="C:nucleus"/>
    <property type="evidence" value="ECO:0007669"/>
    <property type="project" value="TreeGrafter"/>
</dbReference>
<feature type="domain" description="C3H1-type" evidence="6">
    <location>
        <begin position="165"/>
        <end position="192"/>
    </location>
</feature>
<keyword evidence="3 4" id="KW-0862">Zinc</keyword>
<evidence type="ECO:0000313" key="7">
    <source>
        <dbReference type="EMBL" id="KAG2184831.1"/>
    </source>
</evidence>
<feature type="non-terminal residue" evidence="7">
    <location>
        <position position="1"/>
    </location>
</feature>
<feature type="compositionally biased region" description="Basic and acidic residues" evidence="5">
    <location>
        <begin position="207"/>
        <end position="218"/>
    </location>
</feature>
<dbReference type="Gene3D" id="4.10.1000.10">
    <property type="entry name" value="Zinc finger, CCCH-type"/>
    <property type="match status" value="1"/>
</dbReference>
<dbReference type="OrthoDB" id="273070at2759"/>
<dbReference type="SUPFAM" id="SSF90229">
    <property type="entry name" value="CCCH zinc finger"/>
    <property type="match status" value="1"/>
</dbReference>
<dbReference type="GO" id="GO:0000492">
    <property type="term" value="P:box C/D snoRNP assembly"/>
    <property type="evidence" value="ECO:0007669"/>
    <property type="project" value="TreeGrafter"/>
</dbReference>
<keyword evidence="1 4" id="KW-0479">Metal-binding</keyword>
<feature type="compositionally biased region" description="Polar residues" evidence="5">
    <location>
        <begin position="90"/>
        <end position="111"/>
    </location>
</feature>
<feature type="region of interest" description="Disordered" evidence="5">
    <location>
        <begin position="1"/>
        <end position="167"/>
    </location>
</feature>
<dbReference type="PANTHER" id="PTHR13309:SF0">
    <property type="entry name" value="FMR1-INTERACTING PROTEIN NUFIP1"/>
    <property type="match status" value="1"/>
</dbReference>
<dbReference type="PANTHER" id="PTHR13309">
    <property type="entry name" value="NUCLEAR FRAGILE X MENTAL RETARDATION PROTEIN INTERACTING PROTEIN 1"/>
    <property type="match status" value="1"/>
</dbReference>
<dbReference type="InterPro" id="IPR036855">
    <property type="entry name" value="Znf_CCCH_sf"/>
</dbReference>
<dbReference type="Proteomes" id="UP000654370">
    <property type="component" value="Unassembled WGS sequence"/>
</dbReference>
<evidence type="ECO:0000256" key="1">
    <source>
        <dbReference type="ARBA" id="ARBA00022723"/>
    </source>
</evidence>
<accession>A0A8H7Q526</accession>
<dbReference type="EMBL" id="JAEPQZ010000002">
    <property type="protein sequence ID" value="KAG2184831.1"/>
    <property type="molecule type" value="Genomic_DNA"/>
</dbReference>
<proteinExistence type="predicted"/>
<dbReference type="GO" id="GO:0008270">
    <property type="term" value="F:zinc ion binding"/>
    <property type="evidence" value="ECO:0007669"/>
    <property type="project" value="UniProtKB-KW"/>
</dbReference>
<comment type="caution">
    <text evidence="7">The sequence shown here is derived from an EMBL/GenBank/DDBJ whole genome shotgun (WGS) entry which is preliminary data.</text>
</comment>
<feature type="compositionally biased region" description="Basic and acidic residues" evidence="5">
    <location>
        <begin position="19"/>
        <end position="36"/>
    </location>
</feature>
<dbReference type="AlphaFoldDB" id="A0A8H7Q526"/>
<dbReference type="GO" id="GO:0003723">
    <property type="term" value="F:RNA binding"/>
    <property type="evidence" value="ECO:0007669"/>
    <property type="project" value="InterPro"/>
</dbReference>
<dbReference type="Pfam" id="PF00642">
    <property type="entry name" value="zf-CCCH"/>
    <property type="match status" value="1"/>
</dbReference>
<evidence type="ECO:0000259" key="6">
    <source>
        <dbReference type="PROSITE" id="PS50103"/>
    </source>
</evidence>
<evidence type="ECO:0000313" key="8">
    <source>
        <dbReference type="Proteomes" id="UP000654370"/>
    </source>
</evidence>
<evidence type="ECO:0000256" key="2">
    <source>
        <dbReference type="ARBA" id="ARBA00022771"/>
    </source>
</evidence>
<dbReference type="InterPro" id="IPR039136">
    <property type="entry name" value="NUFIP1-like"/>
</dbReference>
<protein>
    <recommendedName>
        <fullName evidence="6">C3H1-type domain-containing protein</fullName>
    </recommendedName>
</protein>
<gene>
    <name evidence="7" type="ORF">INT43_000744</name>
</gene>
<feature type="non-terminal residue" evidence="7">
    <location>
        <position position="218"/>
    </location>
</feature>
<feature type="zinc finger region" description="C3H1-type" evidence="4">
    <location>
        <begin position="165"/>
        <end position="192"/>
    </location>
</feature>
<dbReference type="Pfam" id="PF10453">
    <property type="entry name" value="NUFIP1"/>
    <property type="match status" value="1"/>
</dbReference>
<dbReference type="PROSITE" id="PS50103">
    <property type="entry name" value="ZF_C3H1"/>
    <property type="match status" value="1"/>
</dbReference>
<dbReference type="SMART" id="SM00356">
    <property type="entry name" value="ZnF_C3H1"/>
    <property type="match status" value="1"/>
</dbReference>
<keyword evidence="8" id="KW-1185">Reference proteome</keyword>
<evidence type="ECO:0000256" key="3">
    <source>
        <dbReference type="ARBA" id="ARBA00022833"/>
    </source>
</evidence>
<organism evidence="7 8">
    <name type="scientific">Mortierella isabellina</name>
    <name type="common">Filamentous fungus</name>
    <name type="synonym">Umbelopsis isabellina</name>
    <dbReference type="NCBI Taxonomy" id="91625"/>
    <lineage>
        <taxon>Eukaryota</taxon>
        <taxon>Fungi</taxon>
        <taxon>Fungi incertae sedis</taxon>
        <taxon>Mucoromycota</taxon>
        <taxon>Mucoromycotina</taxon>
        <taxon>Umbelopsidomycetes</taxon>
        <taxon>Umbelopsidales</taxon>
        <taxon>Umbelopsidaceae</taxon>
        <taxon>Umbelopsis</taxon>
    </lineage>
</organism>
<keyword evidence="2 4" id="KW-0863">Zinc-finger</keyword>
<sequence>TDPNKKPTRPDGVVPPDAPKLHTAEDIKKWIEERKKNWPSQRNVERKQKEEEEKRAAGIMPSGQGNKRKGGQVMDGNGKKSKQDGPAKPENSNQPHNMVDANTPTDKSATAPQHPLSGLVGYGSDSDNQNSDDEVMDHERDAISSKDPKSVGTITLPQEDTPKKKKSTRICRYFQRGNCSRGDSCVFLHEKRPKPARKPPQPQQRVEMFRTRSGLLEK</sequence>
<feature type="region of interest" description="Disordered" evidence="5">
    <location>
        <begin position="191"/>
        <end position="218"/>
    </location>
</feature>
<evidence type="ECO:0000256" key="4">
    <source>
        <dbReference type="PROSITE-ProRule" id="PRU00723"/>
    </source>
</evidence>
<dbReference type="InterPro" id="IPR019496">
    <property type="entry name" value="NUFIP1_cons_dom"/>
</dbReference>
<feature type="compositionally biased region" description="Basic and acidic residues" evidence="5">
    <location>
        <begin position="43"/>
        <end position="56"/>
    </location>
</feature>
<dbReference type="InterPro" id="IPR000571">
    <property type="entry name" value="Znf_CCCH"/>
</dbReference>
<feature type="compositionally biased region" description="Basic and acidic residues" evidence="5">
    <location>
        <begin position="137"/>
        <end position="149"/>
    </location>
</feature>
<feature type="compositionally biased region" description="Basic and acidic residues" evidence="5">
    <location>
        <begin position="77"/>
        <end position="87"/>
    </location>
</feature>
<reference evidence="7" key="1">
    <citation type="submission" date="2020-12" db="EMBL/GenBank/DDBJ databases">
        <title>Metabolic potential, ecology and presence of endohyphal bacteria is reflected in genomic diversity of Mucoromycotina.</title>
        <authorList>
            <person name="Muszewska A."/>
            <person name="Okrasinska A."/>
            <person name="Steczkiewicz K."/>
            <person name="Drgas O."/>
            <person name="Orlowska M."/>
            <person name="Perlinska-Lenart U."/>
            <person name="Aleksandrzak-Piekarczyk T."/>
            <person name="Szatraj K."/>
            <person name="Zielenkiewicz U."/>
            <person name="Pilsyk S."/>
            <person name="Malc E."/>
            <person name="Mieczkowski P."/>
            <person name="Kruszewska J.S."/>
            <person name="Biernat P."/>
            <person name="Pawlowska J."/>
        </authorList>
    </citation>
    <scope>NUCLEOTIDE SEQUENCE</scope>
    <source>
        <strain evidence="7">WA0000067209</strain>
    </source>
</reference>
<evidence type="ECO:0000256" key="5">
    <source>
        <dbReference type="SAM" id="MobiDB-lite"/>
    </source>
</evidence>